<gene>
    <name evidence="1" type="ORF">SAMN05444170_4517</name>
</gene>
<evidence type="ECO:0000313" key="1">
    <source>
        <dbReference type="EMBL" id="SHN80822.1"/>
    </source>
</evidence>
<keyword evidence="2" id="KW-1185">Reference proteome</keyword>
<sequence length="66" mass="7675">MPDYRAYIVGPDGHFHSSVRLNCADDLEAEKQAEQLVNGHDVELWQRDRKIARFSHDPKIQSNLKK</sequence>
<organism evidence="1 2">
    <name type="scientific">Bradyrhizobium erythrophlei</name>
    <dbReference type="NCBI Taxonomy" id="1437360"/>
    <lineage>
        <taxon>Bacteria</taxon>
        <taxon>Pseudomonadati</taxon>
        <taxon>Pseudomonadota</taxon>
        <taxon>Alphaproteobacteria</taxon>
        <taxon>Hyphomicrobiales</taxon>
        <taxon>Nitrobacteraceae</taxon>
        <taxon>Bradyrhizobium</taxon>
    </lineage>
</organism>
<evidence type="ECO:0000313" key="2">
    <source>
        <dbReference type="Proteomes" id="UP000184096"/>
    </source>
</evidence>
<proteinExistence type="predicted"/>
<dbReference type="EMBL" id="LT670849">
    <property type="protein sequence ID" value="SHN80822.1"/>
    <property type="molecule type" value="Genomic_DNA"/>
</dbReference>
<accession>A0A1M7UCP6</accession>
<dbReference type="Proteomes" id="UP000184096">
    <property type="component" value="Chromosome I"/>
</dbReference>
<protein>
    <submittedName>
        <fullName evidence="1">Uncharacterized protein</fullName>
    </submittedName>
</protein>
<dbReference type="AlphaFoldDB" id="A0A1M7UCP6"/>
<reference evidence="2" key="1">
    <citation type="submission" date="2016-11" db="EMBL/GenBank/DDBJ databases">
        <authorList>
            <person name="Varghese N."/>
            <person name="Submissions S."/>
        </authorList>
    </citation>
    <scope>NUCLEOTIDE SEQUENCE [LARGE SCALE GENOMIC DNA]</scope>
    <source>
        <strain evidence="2">GAS401</strain>
    </source>
</reference>
<name>A0A1M7UCP6_9BRAD</name>